<evidence type="ECO:0000313" key="2">
    <source>
        <dbReference type="Proteomes" id="UP000886595"/>
    </source>
</evidence>
<gene>
    <name evidence="1" type="ORF">Bca52824_013648</name>
</gene>
<reference evidence="1 2" key="1">
    <citation type="submission" date="2020-02" db="EMBL/GenBank/DDBJ databases">
        <authorList>
            <person name="Ma Q."/>
            <person name="Huang Y."/>
            <person name="Song X."/>
            <person name="Pei D."/>
        </authorList>
    </citation>
    <scope>NUCLEOTIDE SEQUENCE [LARGE SCALE GENOMIC DNA]</scope>
    <source>
        <strain evidence="1">Sxm20200214</strain>
        <tissue evidence="1">Leaf</tissue>
    </source>
</reference>
<protein>
    <submittedName>
        <fullName evidence="1">Uncharacterized protein</fullName>
    </submittedName>
</protein>
<dbReference type="Proteomes" id="UP000886595">
    <property type="component" value="Unassembled WGS sequence"/>
</dbReference>
<keyword evidence="2" id="KW-1185">Reference proteome</keyword>
<organism evidence="1 2">
    <name type="scientific">Brassica carinata</name>
    <name type="common">Ethiopian mustard</name>
    <name type="synonym">Abyssinian cabbage</name>
    <dbReference type="NCBI Taxonomy" id="52824"/>
    <lineage>
        <taxon>Eukaryota</taxon>
        <taxon>Viridiplantae</taxon>
        <taxon>Streptophyta</taxon>
        <taxon>Embryophyta</taxon>
        <taxon>Tracheophyta</taxon>
        <taxon>Spermatophyta</taxon>
        <taxon>Magnoliopsida</taxon>
        <taxon>eudicotyledons</taxon>
        <taxon>Gunneridae</taxon>
        <taxon>Pentapetalae</taxon>
        <taxon>rosids</taxon>
        <taxon>malvids</taxon>
        <taxon>Brassicales</taxon>
        <taxon>Brassicaceae</taxon>
        <taxon>Brassiceae</taxon>
        <taxon>Brassica</taxon>
    </lineage>
</organism>
<dbReference type="AlphaFoldDB" id="A0A8X7W0R4"/>
<name>A0A8X7W0R4_BRACI</name>
<comment type="caution">
    <text evidence="1">The sequence shown here is derived from an EMBL/GenBank/DDBJ whole genome shotgun (WGS) entry which is preliminary data.</text>
</comment>
<evidence type="ECO:0000313" key="1">
    <source>
        <dbReference type="EMBL" id="KAG2320435.1"/>
    </source>
</evidence>
<accession>A0A8X7W0R4</accession>
<sequence>MEKFVFGLREGIGIPPEIEFLLPSVFEKRPRIMISQLSVRDIQSVVRLVVLAVRLVNPKQYIYDLSLIIEEIKSVPAKSCCEDYYSDPH</sequence>
<proteinExistence type="predicted"/>
<dbReference type="EMBL" id="JAAMPC010000003">
    <property type="protein sequence ID" value="KAG2320435.1"/>
    <property type="molecule type" value="Genomic_DNA"/>
</dbReference>